<keyword evidence="2" id="KW-1185">Reference proteome</keyword>
<protein>
    <submittedName>
        <fullName evidence="1">Uncharacterized protein</fullName>
    </submittedName>
</protein>
<reference evidence="1" key="1">
    <citation type="journal article" date="2023" name="Mol. Phylogenet. Evol.">
        <title>Genome-scale phylogeny and comparative genomics of the fungal order Sordariales.</title>
        <authorList>
            <person name="Hensen N."/>
            <person name="Bonometti L."/>
            <person name="Westerberg I."/>
            <person name="Brannstrom I.O."/>
            <person name="Guillou S."/>
            <person name="Cros-Aarteil S."/>
            <person name="Calhoun S."/>
            <person name="Haridas S."/>
            <person name="Kuo A."/>
            <person name="Mondo S."/>
            <person name="Pangilinan J."/>
            <person name="Riley R."/>
            <person name="LaButti K."/>
            <person name="Andreopoulos B."/>
            <person name="Lipzen A."/>
            <person name="Chen C."/>
            <person name="Yan M."/>
            <person name="Daum C."/>
            <person name="Ng V."/>
            <person name="Clum A."/>
            <person name="Steindorff A."/>
            <person name="Ohm R.A."/>
            <person name="Martin F."/>
            <person name="Silar P."/>
            <person name="Natvig D.O."/>
            <person name="Lalanne C."/>
            <person name="Gautier V."/>
            <person name="Ament-Velasquez S.L."/>
            <person name="Kruys A."/>
            <person name="Hutchinson M.I."/>
            <person name="Powell A.J."/>
            <person name="Barry K."/>
            <person name="Miller A.N."/>
            <person name="Grigoriev I.V."/>
            <person name="Debuchy R."/>
            <person name="Gladieux P."/>
            <person name="Hiltunen Thoren M."/>
            <person name="Johannesson H."/>
        </authorList>
    </citation>
    <scope>NUCLEOTIDE SEQUENCE</scope>
    <source>
        <strain evidence="1">FGSC 1904</strain>
    </source>
</reference>
<dbReference type="EMBL" id="JAUTDP010000004">
    <property type="protein sequence ID" value="KAK3400268.1"/>
    <property type="molecule type" value="Genomic_DNA"/>
</dbReference>
<evidence type="ECO:0000313" key="1">
    <source>
        <dbReference type="EMBL" id="KAK3400268.1"/>
    </source>
</evidence>
<name>A0AAE0UDN0_SORBR</name>
<sequence length="146" mass="16108">MVYNFPILPFLLSSQTSFSATFSSNGFEELCVVVADGQGRLFLLHMETVSRHDRQVPLGEDEDAAACLALPAEAYALKRLMETIGLSQHDSNTMRGLCLVCGWVQKFAAKCLLSRIGFGSHEEEVETCRASLDERLLSTCAFIGLR</sequence>
<proteinExistence type="predicted"/>
<comment type="caution">
    <text evidence="1">The sequence shown here is derived from an EMBL/GenBank/DDBJ whole genome shotgun (WGS) entry which is preliminary data.</text>
</comment>
<reference evidence="1" key="2">
    <citation type="submission" date="2023-07" db="EMBL/GenBank/DDBJ databases">
        <authorList>
            <consortium name="Lawrence Berkeley National Laboratory"/>
            <person name="Haridas S."/>
            <person name="Hensen N."/>
            <person name="Bonometti L."/>
            <person name="Westerberg I."/>
            <person name="Brannstrom I.O."/>
            <person name="Guillou S."/>
            <person name="Cros-Aarteil S."/>
            <person name="Calhoun S."/>
            <person name="Kuo A."/>
            <person name="Mondo S."/>
            <person name="Pangilinan J."/>
            <person name="Riley R."/>
            <person name="LaButti K."/>
            <person name="Andreopoulos B."/>
            <person name="Lipzen A."/>
            <person name="Chen C."/>
            <person name="Yanf M."/>
            <person name="Daum C."/>
            <person name="Ng V."/>
            <person name="Clum A."/>
            <person name="Steindorff A."/>
            <person name="Ohm R."/>
            <person name="Martin F."/>
            <person name="Silar P."/>
            <person name="Natvig D."/>
            <person name="Lalanne C."/>
            <person name="Gautier V."/>
            <person name="Ament-velasquez S.L."/>
            <person name="Kruys A."/>
            <person name="Hutchinson M.I."/>
            <person name="Powell A.J."/>
            <person name="Barry K."/>
            <person name="Miller A.N."/>
            <person name="Grigoriev I.V."/>
            <person name="Debuchy R."/>
            <person name="Gladieux P."/>
            <person name="Thoren M.H."/>
            <person name="Johannesson H."/>
        </authorList>
    </citation>
    <scope>NUCLEOTIDE SEQUENCE</scope>
    <source>
        <strain evidence="1">FGSC 1904</strain>
    </source>
</reference>
<gene>
    <name evidence="1" type="ORF">B0T20DRAFT_180863</name>
</gene>
<dbReference type="Proteomes" id="UP001281003">
    <property type="component" value="Unassembled WGS sequence"/>
</dbReference>
<organism evidence="1 2">
    <name type="scientific">Sordaria brevicollis</name>
    <dbReference type="NCBI Taxonomy" id="83679"/>
    <lineage>
        <taxon>Eukaryota</taxon>
        <taxon>Fungi</taxon>
        <taxon>Dikarya</taxon>
        <taxon>Ascomycota</taxon>
        <taxon>Pezizomycotina</taxon>
        <taxon>Sordariomycetes</taxon>
        <taxon>Sordariomycetidae</taxon>
        <taxon>Sordariales</taxon>
        <taxon>Sordariaceae</taxon>
        <taxon>Sordaria</taxon>
    </lineage>
</organism>
<accession>A0AAE0UDN0</accession>
<dbReference type="AlphaFoldDB" id="A0AAE0UDN0"/>
<evidence type="ECO:0000313" key="2">
    <source>
        <dbReference type="Proteomes" id="UP001281003"/>
    </source>
</evidence>